<sequence length="779" mass="84010">MENFKQSTFLFFLLLLILPFLVLSTEDKQVYIVYFGEHSGEKTTQEIEDNHHSYLSSVKETEEYAKSSLLYSYKHSINGFAAFLTSQEASKLSERDEVVSVFRSHPEKYSMHTTRSWEFSGLQESKKVSELDKDDYMLLKSRYGKNVIIGMLDSGIWPESESFSDKGMGCIPKSWKGTCESGHEFNASHCNRKIIGARYYLKAFEKEFGPVNKTIDYRSARDKDGHGTHTASTAAGRRVSRAASLGGFAGGTATGGAPLARLAIYKVCWALNEDDAACNDADILAAIDDAIGDGVNVLSISLGAEKPFALSEDSTAIGALHAVKKDIVVACSAGNSGPDPATVVNSAPWIMTVGASSVDRRFPSPIVLGNKIVVMGESVTPYKAKNKMFPLALASQLTRSGVPKNISGSKYCLSGSLSPQMVKGKIVLCKAGYVHPMLKGDEVKRAGGVGVILTYGKFYGNTLLLDANILPETSIDYNDALTILDYINTTKEPTAKIFPAKSLLEAKPAPFMAAFSSTGPNSISPDILKPDITAPGLNILAAWSGASPPTNIASDNRRVKYNILSGTSMSAPHVAGALALLKALHPNWSSAALRSAIMTSAEQEDNTGNQITDSNGNPANPFQFGSGHFNPTKAANPGLVYDASYTDYLLFLCSIGDKNLTSSSSSFECPKNPPSAGNLNYPSVAIPRLNGTVTISRTVTNVGSCSSVYFINVKPPQGISVKISPLVLVFNKLGQKIRFAITVKVQNQTKIEKGKYLFGEYKWYNADYSVRSPIAVSVD</sequence>
<dbReference type="Gene3D" id="3.30.70.80">
    <property type="entry name" value="Peptidase S8 propeptide/proteinase inhibitor I9"/>
    <property type="match status" value="1"/>
</dbReference>
<dbReference type="CDD" id="cd04852">
    <property type="entry name" value="Peptidases_S8_3"/>
    <property type="match status" value="1"/>
</dbReference>
<dbReference type="EMBL" id="CACSLK010024540">
    <property type="protein sequence ID" value="CAA0823687.1"/>
    <property type="molecule type" value="Genomic_DNA"/>
</dbReference>
<reference evidence="13" key="1">
    <citation type="submission" date="2019-12" db="EMBL/GenBank/DDBJ databases">
        <authorList>
            <person name="Scholes J."/>
        </authorList>
    </citation>
    <scope>NUCLEOTIDE SEQUENCE</scope>
</reference>
<feature type="signal peptide" evidence="8">
    <location>
        <begin position="1"/>
        <end position="24"/>
    </location>
</feature>
<feature type="chain" id="PRO_5040152819" evidence="8">
    <location>
        <begin position="25"/>
        <end position="779"/>
    </location>
</feature>
<keyword evidence="4 7" id="KW-0378">Hydrolase</keyword>
<evidence type="ECO:0000256" key="3">
    <source>
        <dbReference type="ARBA" id="ARBA00022729"/>
    </source>
</evidence>
<dbReference type="InterPro" id="IPR015500">
    <property type="entry name" value="Peptidase_S8_subtilisin-rel"/>
</dbReference>
<dbReference type="OrthoDB" id="206201at2759"/>
<feature type="domain" description="Inhibitor I9" evidence="11">
    <location>
        <begin position="30"/>
        <end position="106"/>
    </location>
</feature>
<dbReference type="InterPro" id="IPR003137">
    <property type="entry name" value="PA_domain"/>
</dbReference>
<dbReference type="FunFam" id="3.30.70.80:FF:000002">
    <property type="entry name" value="Subtilisin-like protease SBT5.3"/>
    <property type="match status" value="1"/>
</dbReference>
<dbReference type="GO" id="GO:0004252">
    <property type="term" value="F:serine-type endopeptidase activity"/>
    <property type="evidence" value="ECO:0007669"/>
    <property type="project" value="UniProtKB-UniRule"/>
</dbReference>
<dbReference type="Gene3D" id="3.50.30.30">
    <property type="match status" value="1"/>
</dbReference>
<gene>
    <name evidence="13" type="ORF">SHERM_20834</name>
</gene>
<evidence type="ECO:0000259" key="9">
    <source>
        <dbReference type="Pfam" id="PF00082"/>
    </source>
</evidence>
<dbReference type="PROSITE" id="PS00138">
    <property type="entry name" value="SUBTILASE_SER"/>
    <property type="match status" value="1"/>
</dbReference>
<keyword evidence="2 7" id="KW-0645">Protease</keyword>
<dbReference type="InterPro" id="IPR045051">
    <property type="entry name" value="SBT"/>
</dbReference>
<evidence type="ECO:0000259" key="11">
    <source>
        <dbReference type="Pfam" id="PF05922"/>
    </source>
</evidence>
<dbReference type="InterPro" id="IPR000209">
    <property type="entry name" value="Peptidase_S8/S53_dom"/>
</dbReference>
<dbReference type="Proteomes" id="UP001153555">
    <property type="component" value="Unassembled WGS sequence"/>
</dbReference>
<evidence type="ECO:0000313" key="13">
    <source>
        <dbReference type="EMBL" id="CAA0823687.1"/>
    </source>
</evidence>
<keyword evidence="3 8" id="KW-0732">Signal</keyword>
<feature type="active site" description="Charge relay system" evidence="6 7">
    <location>
        <position position="226"/>
    </location>
</feature>
<dbReference type="InterPro" id="IPR036852">
    <property type="entry name" value="Peptidase_S8/S53_dom_sf"/>
</dbReference>
<dbReference type="InterPro" id="IPR034197">
    <property type="entry name" value="Peptidases_S8_3"/>
</dbReference>
<evidence type="ECO:0000313" key="14">
    <source>
        <dbReference type="Proteomes" id="UP001153555"/>
    </source>
</evidence>
<comment type="caution">
    <text evidence="13">The sequence shown here is derived from an EMBL/GenBank/DDBJ whole genome shotgun (WGS) entry which is preliminary data.</text>
</comment>
<organism evidence="13 14">
    <name type="scientific">Striga hermonthica</name>
    <name type="common">Purple witchweed</name>
    <name type="synonym">Buchnera hermonthica</name>
    <dbReference type="NCBI Taxonomy" id="68872"/>
    <lineage>
        <taxon>Eukaryota</taxon>
        <taxon>Viridiplantae</taxon>
        <taxon>Streptophyta</taxon>
        <taxon>Embryophyta</taxon>
        <taxon>Tracheophyta</taxon>
        <taxon>Spermatophyta</taxon>
        <taxon>Magnoliopsida</taxon>
        <taxon>eudicotyledons</taxon>
        <taxon>Gunneridae</taxon>
        <taxon>Pentapetalae</taxon>
        <taxon>asterids</taxon>
        <taxon>lamiids</taxon>
        <taxon>Lamiales</taxon>
        <taxon>Orobanchaceae</taxon>
        <taxon>Buchnereae</taxon>
        <taxon>Striga</taxon>
    </lineage>
</organism>
<keyword evidence="5 7" id="KW-0720">Serine protease</keyword>
<dbReference type="Pfam" id="PF00082">
    <property type="entry name" value="Peptidase_S8"/>
    <property type="match status" value="1"/>
</dbReference>
<dbReference type="SUPFAM" id="SSF52743">
    <property type="entry name" value="Subtilisin-like"/>
    <property type="match status" value="1"/>
</dbReference>
<proteinExistence type="inferred from homology"/>
<dbReference type="PROSITE" id="PS51892">
    <property type="entry name" value="SUBTILASE"/>
    <property type="match status" value="1"/>
</dbReference>
<dbReference type="Pfam" id="PF17766">
    <property type="entry name" value="fn3_6"/>
    <property type="match status" value="1"/>
</dbReference>
<feature type="domain" description="PA" evidence="10">
    <location>
        <begin position="418"/>
        <end position="481"/>
    </location>
</feature>
<dbReference type="InterPro" id="IPR037045">
    <property type="entry name" value="S8pro/Inhibitor_I9_sf"/>
</dbReference>
<feature type="domain" description="Peptidase S8/S53" evidence="9">
    <location>
        <begin position="144"/>
        <end position="627"/>
    </location>
</feature>
<evidence type="ECO:0000256" key="8">
    <source>
        <dbReference type="SAM" id="SignalP"/>
    </source>
</evidence>
<feature type="active site" description="Charge relay system" evidence="6 7">
    <location>
        <position position="568"/>
    </location>
</feature>
<dbReference type="Pfam" id="PF02225">
    <property type="entry name" value="PA"/>
    <property type="match status" value="1"/>
</dbReference>
<dbReference type="CDD" id="cd02120">
    <property type="entry name" value="PA_subtilisin_like"/>
    <property type="match status" value="1"/>
</dbReference>
<feature type="active site" description="Charge relay system" evidence="6 7">
    <location>
        <position position="153"/>
    </location>
</feature>
<evidence type="ECO:0000259" key="12">
    <source>
        <dbReference type="Pfam" id="PF17766"/>
    </source>
</evidence>
<dbReference type="AlphaFoldDB" id="A0A9N7N7L5"/>
<evidence type="ECO:0000256" key="6">
    <source>
        <dbReference type="PIRSR" id="PIRSR615500-1"/>
    </source>
</evidence>
<dbReference type="PRINTS" id="PR00723">
    <property type="entry name" value="SUBTILISIN"/>
</dbReference>
<evidence type="ECO:0000256" key="2">
    <source>
        <dbReference type="ARBA" id="ARBA00022670"/>
    </source>
</evidence>
<name>A0A9N7N7L5_STRHE</name>
<dbReference type="InterPro" id="IPR041469">
    <property type="entry name" value="Subtilisin-like_FN3"/>
</dbReference>
<dbReference type="FunFam" id="3.40.50.200:FF:000006">
    <property type="entry name" value="Subtilisin-like protease SBT1.5"/>
    <property type="match status" value="1"/>
</dbReference>
<evidence type="ECO:0000259" key="10">
    <source>
        <dbReference type="Pfam" id="PF02225"/>
    </source>
</evidence>
<accession>A0A9N7N7L5</accession>
<dbReference type="GO" id="GO:0006508">
    <property type="term" value="P:proteolysis"/>
    <property type="evidence" value="ECO:0007669"/>
    <property type="project" value="UniProtKB-KW"/>
</dbReference>
<protein>
    <submittedName>
        <fullName evidence="13">Subtilase family protein</fullName>
    </submittedName>
</protein>
<evidence type="ECO:0000256" key="1">
    <source>
        <dbReference type="ARBA" id="ARBA00011073"/>
    </source>
</evidence>
<evidence type="ECO:0000256" key="7">
    <source>
        <dbReference type="PROSITE-ProRule" id="PRU01240"/>
    </source>
</evidence>
<keyword evidence="14" id="KW-1185">Reference proteome</keyword>
<feature type="domain" description="Subtilisin-like protease fibronectin type-III" evidence="12">
    <location>
        <begin position="678"/>
        <end position="776"/>
    </location>
</feature>
<dbReference type="Gene3D" id="3.40.50.200">
    <property type="entry name" value="Peptidase S8/S53 domain"/>
    <property type="match status" value="1"/>
</dbReference>
<dbReference type="InterPro" id="IPR023828">
    <property type="entry name" value="Peptidase_S8_Ser-AS"/>
</dbReference>
<dbReference type="PANTHER" id="PTHR10795">
    <property type="entry name" value="PROPROTEIN CONVERTASE SUBTILISIN/KEXIN"/>
    <property type="match status" value="1"/>
</dbReference>
<dbReference type="Pfam" id="PF05922">
    <property type="entry name" value="Inhibitor_I9"/>
    <property type="match status" value="1"/>
</dbReference>
<evidence type="ECO:0000256" key="5">
    <source>
        <dbReference type="ARBA" id="ARBA00022825"/>
    </source>
</evidence>
<dbReference type="FunFam" id="3.50.30.30:FF:000005">
    <property type="entry name" value="subtilisin-like protease SBT1.5"/>
    <property type="match status" value="1"/>
</dbReference>
<dbReference type="Gene3D" id="2.60.40.2310">
    <property type="match status" value="1"/>
</dbReference>
<dbReference type="InterPro" id="IPR010259">
    <property type="entry name" value="S8pro/Inhibitor_I9"/>
</dbReference>
<comment type="similarity">
    <text evidence="1 7">Belongs to the peptidase S8 family.</text>
</comment>
<evidence type="ECO:0000256" key="4">
    <source>
        <dbReference type="ARBA" id="ARBA00022801"/>
    </source>
</evidence>